<dbReference type="Pfam" id="PF14383">
    <property type="entry name" value="VARLMGL"/>
    <property type="match status" value="1"/>
</dbReference>
<feature type="domain" description="DUF3741" evidence="3">
    <location>
        <begin position="163"/>
        <end position="187"/>
    </location>
</feature>
<reference evidence="4" key="1">
    <citation type="submission" date="2022-07" db="EMBL/GenBank/DDBJ databases">
        <authorList>
            <person name="Macas J."/>
            <person name="Novak P."/>
            <person name="Neumann P."/>
        </authorList>
    </citation>
    <scope>NUCLEOTIDE SEQUENCE</scope>
</reference>
<evidence type="ECO:0000259" key="3">
    <source>
        <dbReference type="Pfam" id="PF14383"/>
    </source>
</evidence>
<accession>A0A9P0ZTM5</accession>
<dbReference type="Pfam" id="PF14309">
    <property type="entry name" value="DUF4378"/>
    <property type="match status" value="1"/>
</dbReference>
<evidence type="ECO:0008006" key="6">
    <source>
        <dbReference type="Google" id="ProtNLM"/>
    </source>
</evidence>
<feature type="region of interest" description="Disordered" evidence="1">
    <location>
        <begin position="40"/>
        <end position="90"/>
    </location>
</feature>
<keyword evidence="5" id="KW-1185">Reference proteome</keyword>
<gene>
    <name evidence="4" type="ORF">CEURO_LOCUS18804</name>
</gene>
<comment type="caution">
    <text evidence="4">The sequence shown here is derived from an EMBL/GenBank/DDBJ whole genome shotgun (WGS) entry which is preliminary data.</text>
</comment>
<sequence length="692" mass="78025">MDDNRRIGCMPGFFQLLYRHHIFASKRLHTTKCLTPFTEVDDSTSELENTTPPPETGKGSAEGYPSKVVAAPPSPTKRSKESPSAFSSATTPLISPHTLPIFEVKDGARPSWKIHKEAPRLSLDSRATIDFKGSLQPKELKRPSSYISSNHCGIAKDMVFTNDDDVKAHRHPSVIAKLMGLEALPQSVSETIHGAELRRSASESRVSTRDLFNCHTIDGNDFELKGANHLNSHTPNCIVADNDEIDSRKSMSRALSSTSWSPPQHRRSFYDRLDIFPDPKQAAPLHVDIVKRLDGPSKDLETLKQILESLQLKGLLRAKKLSGKINQLNVIYDDPSFSFEESEIVVMKPSRSISSINRKDTKFSDGSLRCSNSVISPRCLNVDPQQRESESIENQKFFPLQSHKGISRRSISEKNIIKQSGATNPREHVHQEEEITTLAAKERLNREENNEGRNLLKRCDKLIHSITEMTTTDLQPSPVSVLDSSFYKDESPSPSPTRKRRIGFLGDFGKEVSTTEILPIQLKSDDAAFDSDFSYIADIVKASHYLPKGSDIFLLLEKQHFYKREDTSKNCRLQRRLIFDTTTEILYRSEKQVPPWKVYSRPNCIDANSSTEKVLSEFQRIQERGSSDDLFEIIHTALKKDLAQDGVNGWGDCPVEMSEAVLDIERLVYKDLMGEAIRDLASFAPSRRKLVF</sequence>
<dbReference type="PANTHER" id="PTHR31680">
    <property type="entry name" value="LONGIFOLIA PROTEIN"/>
    <property type="match status" value="1"/>
</dbReference>
<dbReference type="InterPro" id="IPR025486">
    <property type="entry name" value="DUF4378"/>
</dbReference>
<evidence type="ECO:0000256" key="1">
    <source>
        <dbReference type="SAM" id="MobiDB-lite"/>
    </source>
</evidence>
<dbReference type="PANTHER" id="PTHR31680:SF12">
    <property type="entry name" value="OS11G0587300 PROTEIN"/>
    <property type="match status" value="1"/>
</dbReference>
<feature type="domain" description="DUF4378" evidence="2">
    <location>
        <begin position="532"/>
        <end position="675"/>
    </location>
</feature>
<evidence type="ECO:0000313" key="5">
    <source>
        <dbReference type="Proteomes" id="UP001152484"/>
    </source>
</evidence>
<organism evidence="4 5">
    <name type="scientific">Cuscuta europaea</name>
    <name type="common">European dodder</name>
    <dbReference type="NCBI Taxonomy" id="41803"/>
    <lineage>
        <taxon>Eukaryota</taxon>
        <taxon>Viridiplantae</taxon>
        <taxon>Streptophyta</taxon>
        <taxon>Embryophyta</taxon>
        <taxon>Tracheophyta</taxon>
        <taxon>Spermatophyta</taxon>
        <taxon>Magnoliopsida</taxon>
        <taxon>eudicotyledons</taxon>
        <taxon>Gunneridae</taxon>
        <taxon>Pentapetalae</taxon>
        <taxon>asterids</taxon>
        <taxon>lamiids</taxon>
        <taxon>Solanales</taxon>
        <taxon>Convolvulaceae</taxon>
        <taxon>Cuscuteae</taxon>
        <taxon>Cuscuta</taxon>
        <taxon>Cuscuta subgen. Cuscuta</taxon>
    </lineage>
</organism>
<dbReference type="InterPro" id="IPR032795">
    <property type="entry name" value="DUF3741-assoc"/>
</dbReference>
<protein>
    <recommendedName>
        <fullName evidence="6">DUF4378 domain-containing protein</fullName>
    </recommendedName>
</protein>
<dbReference type="EMBL" id="CAMAPE010000053">
    <property type="protein sequence ID" value="CAH9110313.1"/>
    <property type="molecule type" value="Genomic_DNA"/>
</dbReference>
<dbReference type="GO" id="GO:0051513">
    <property type="term" value="P:regulation of monopolar cell growth"/>
    <property type="evidence" value="ECO:0007669"/>
    <property type="project" value="InterPro"/>
</dbReference>
<evidence type="ECO:0000259" key="2">
    <source>
        <dbReference type="Pfam" id="PF14309"/>
    </source>
</evidence>
<proteinExistence type="predicted"/>
<name>A0A9P0ZTM5_CUSEU</name>
<evidence type="ECO:0000313" key="4">
    <source>
        <dbReference type="EMBL" id="CAH9110313.1"/>
    </source>
</evidence>
<dbReference type="OrthoDB" id="1929599at2759"/>
<dbReference type="InterPro" id="IPR033334">
    <property type="entry name" value="LNG1/2"/>
</dbReference>
<dbReference type="AlphaFoldDB" id="A0A9P0ZTM5"/>
<dbReference type="Proteomes" id="UP001152484">
    <property type="component" value="Unassembled WGS sequence"/>
</dbReference>